<dbReference type="AlphaFoldDB" id="A0AB39UHH9"/>
<feature type="transmembrane region" description="Helical" evidence="2">
    <location>
        <begin position="725"/>
        <end position="746"/>
    </location>
</feature>
<evidence type="ECO:0008006" key="7">
    <source>
        <dbReference type="Google" id="ProtNLM"/>
    </source>
</evidence>
<proteinExistence type="predicted"/>
<keyword evidence="3" id="KW-0732">Signal</keyword>
<evidence type="ECO:0000313" key="5">
    <source>
        <dbReference type="EMBL" id="XDS48414.1"/>
    </source>
</evidence>
<evidence type="ECO:0000256" key="1">
    <source>
        <dbReference type="SAM" id="MobiDB-lite"/>
    </source>
</evidence>
<feature type="region of interest" description="Disordered" evidence="1">
    <location>
        <begin position="695"/>
        <end position="718"/>
    </location>
</feature>
<reference evidence="5" key="1">
    <citation type="submission" date="2023-07" db="EMBL/GenBank/DDBJ databases">
        <title>Bifidobacterium aquikefiriaerophilum sp. nov. and Bifidobacterium eccum sp. nov., isolated from water kefir.</title>
        <authorList>
            <person name="Breselge S."/>
            <person name="Bellassi P."/>
            <person name="Barcenilla C."/>
            <person name="Alvarez-Ordonez A."/>
            <person name="Morelli L."/>
            <person name="Cotter P.D."/>
        </authorList>
    </citation>
    <scope>NUCLEOTIDE SEQUENCE</scope>
    <source>
        <strain evidence="6">WK012_4_13</strain>
        <strain evidence="5">WK013_4_14</strain>
        <strain evidence="4">WK048_4_13</strain>
    </source>
</reference>
<organism evidence="5">
    <name type="scientific">Bifidobacterium fermentum</name>
    <dbReference type="NCBI Taxonomy" id="3059035"/>
    <lineage>
        <taxon>Bacteria</taxon>
        <taxon>Bacillati</taxon>
        <taxon>Actinomycetota</taxon>
        <taxon>Actinomycetes</taxon>
        <taxon>Bifidobacteriales</taxon>
        <taxon>Bifidobacteriaceae</taxon>
        <taxon>Bifidobacterium</taxon>
    </lineage>
</organism>
<dbReference type="EMBL" id="CP129675">
    <property type="protein sequence ID" value="XDS46879.1"/>
    <property type="molecule type" value="Genomic_DNA"/>
</dbReference>
<dbReference type="KEGG" id="bfk:QN062_04785"/>
<dbReference type="RefSeq" id="WP_369342446.1">
    <property type="nucleotide sequence ID" value="NZ_CP129675.1"/>
</dbReference>
<feature type="region of interest" description="Disordered" evidence="1">
    <location>
        <begin position="478"/>
        <end position="499"/>
    </location>
</feature>
<feature type="signal peptide" evidence="3">
    <location>
        <begin position="1"/>
        <end position="19"/>
    </location>
</feature>
<keyword evidence="2" id="KW-1133">Transmembrane helix</keyword>
<accession>A0AB39UHH9</accession>
<evidence type="ECO:0000313" key="6">
    <source>
        <dbReference type="EMBL" id="XDS51483.1"/>
    </source>
</evidence>
<evidence type="ECO:0000313" key="4">
    <source>
        <dbReference type="EMBL" id="XDS46879.1"/>
    </source>
</evidence>
<gene>
    <name evidence="6" type="ORF">QN062_04785</name>
    <name evidence="5" type="ORF">QN216_08800</name>
    <name evidence="4" type="ORF">QN217_01665</name>
</gene>
<dbReference type="EMBL" id="CP129683">
    <property type="protein sequence ID" value="XDS51483.1"/>
    <property type="molecule type" value="Genomic_DNA"/>
</dbReference>
<name>A0AB39UHH9_9BIFI</name>
<keyword evidence="2" id="KW-0812">Transmembrane</keyword>
<protein>
    <recommendedName>
        <fullName evidence="7">Cell surface protein</fullName>
    </recommendedName>
</protein>
<feature type="chain" id="PRO_5044175378" description="Cell surface protein" evidence="3">
    <location>
        <begin position="20"/>
        <end position="773"/>
    </location>
</feature>
<evidence type="ECO:0000256" key="3">
    <source>
        <dbReference type="SAM" id="SignalP"/>
    </source>
</evidence>
<evidence type="ECO:0000256" key="2">
    <source>
        <dbReference type="SAM" id="Phobius"/>
    </source>
</evidence>
<keyword evidence="2" id="KW-0472">Membrane</keyword>
<dbReference type="EMBL" id="CP129682">
    <property type="protein sequence ID" value="XDS48414.1"/>
    <property type="molecule type" value="Genomic_DNA"/>
</dbReference>
<sequence length="773" mass="83210">MTFALLMLMTLASSIPARASGSLSDVGSEWYVAYSSHLGNRRIGVLAQSQDGRKVYCMESGAPSTLDFESAQAIADSEMSRSIAWLIRRYQDTKNPLIHAGIGILVHDAYDLNRQNWENAQPEIKVNNADAFVEAERLLQEARNHVPINATLRSQYEVGRRSGYVDVLVGGPDGVNVPDVEFTLNLSGPAVFSSDGKSTFRGTSGSDARRIYWTATGTGDVSVSVAYDHGTVEQLVSSQDYVRFATMKAAAGQTLSFPVRKEFAPLISTAVARRIVNEGDHVLDTVTSDVAAGDSWEEGVEVNALGYYFDSLEHADLGKTVHPHDNESASGYLERLRGLGHEPSGYASAMFDAPKRSVQVSAVSTANGNEPYLASADSGFGTWVWVIDHTKQKALTQEYVVKDVLSDFLEIPETLSIRKVPSVDSSVTEHSATVGSELSDVIVVTGLPGDAGSFKGNAEYGFQADDSVAEVKVFWSGSGDGSDDTPYKPAANESPEEDRHHRLVGAWRYAAANRTIKVGGGAPDMSGKPVNIIAETPGYYVFVYSFAGDARAAPVRSAYDDAWECVRVQGFVESRPESASIQTHAEPATVELGESSYDSATISGAVPEGSYITFSAFSTDSQNDTLNVEDPILDELRVDLTADVAEQTVRSDSVVAGHVGLLQWKATLWSSEGEILDSHELGLPEETTKIIAHANPGKSSKSTNETVDEARSSQADELARTGTTAIPALAIPASIALLSGMLMMSIPRAQRGKWRAGALNPRNQRNLAYPDER</sequence>